<dbReference type="AlphaFoldDB" id="A0A1G9YIC6"/>
<sequence length="420" mass="49055">MNFNELLKNTERHVQTSLLPFWEKAMDHIYGGVYTCFNNKGDTLLSRDKYTWSQGRFLWIESRLYRMMKKGLMNGNQEFFLQHAEKTYEFLRGNAFLENGNCAFLLTEDGKKKESIAGEGYDTSFFADCFVILGLSEYSRATRNKGILTEAINTFNHLLNRLDMGKVRSEPYPVPQGFSSHSFPMILLNVAQELAESAEQLGSPDASSLEQRAAGFMMEVTDTFRRKDGTIQELKTDQERLQDTLLYRHRNPGHGIECMWFVMVLAEKRNDKKTMEDACTSILTLLEEGWDHEYGGLYRFIDADGGKPKGRRTGTEYERLIEETWDTKLWWPHSEALYATLYAFCYTRNPAFEDWFYRIQEYVFQTFPNKNQEIGEWIQIRDRKGIPINKQVALPVKDPYHILRNFLLMIELLQKQHGGE</sequence>
<keyword evidence="2" id="KW-0413">Isomerase</keyword>
<dbReference type="SUPFAM" id="SSF48208">
    <property type="entry name" value="Six-hairpin glycosidases"/>
    <property type="match status" value="1"/>
</dbReference>
<comment type="similarity">
    <text evidence="1">Belongs to the N-acylglucosamine 2-epimerase family.</text>
</comment>
<dbReference type="Proteomes" id="UP000199544">
    <property type="component" value="Unassembled WGS sequence"/>
</dbReference>
<evidence type="ECO:0000313" key="4">
    <source>
        <dbReference type="Proteomes" id="UP000199544"/>
    </source>
</evidence>
<dbReference type="OrthoDB" id="5141876at2"/>
<dbReference type="InterPro" id="IPR012341">
    <property type="entry name" value="6hp_glycosidase-like_sf"/>
</dbReference>
<dbReference type="GO" id="GO:0005975">
    <property type="term" value="P:carbohydrate metabolic process"/>
    <property type="evidence" value="ECO:0007669"/>
    <property type="project" value="InterPro"/>
</dbReference>
<dbReference type="Gene3D" id="1.50.10.10">
    <property type="match status" value="1"/>
</dbReference>
<name>A0A1G9YIC6_9BACL</name>
<proteinExistence type="inferred from homology"/>
<accession>A0A1G9YIC6</accession>
<dbReference type="Pfam" id="PF07221">
    <property type="entry name" value="GlcNAc_2-epim"/>
    <property type="match status" value="1"/>
</dbReference>
<dbReference type="InterPro" id="IPR010819">
    <property type="entry name" value="AGE/CE"/>
</dbReference>
<organism evidence="3 4">
    <name type="scientific">Fictibacillus solisalsi</name>
    <dbReference type="NCBI Taxonomy" id="459525"/>
    <lineage>
        <taxon>Bacteria</taxon>
        <taxon>Bacillati</taxon>
        <taxon>Bacillota</taxon>
        <taxon>Bacilli</taxon>
        <taxon>Bacillales</taxon>
        <taxon>Fictibacillaceae</taxon>
        <taxon>Fictibacillus</taxon>
    </lineage>
</organism>
<protein>
    <submittedName>
        <fullName evidence="3">N-acylglucosamine 2-epimerase</fullName>
    </submittedName>
</protein>
<evidence type="ECO:0000256" key="2">
    <source>
        <dbReference type="ARBA" id="ARBA00023235"/>
    </source>
</evidence>
<dbReference type="RefSeq" id="WP_090236255.1">
    <property type="nucleotide sequence ID" value="NZ_FNHW01000001.1"/>
</dbReference>
<dbReference type="InterPro" id="IPR008928">
    <property type="entry name" value="6-hairpin_glycosidase_sf"/>
</dbReference>
<dbReference type="PANTHER" id="PTHR15108">
    <property type="entry name" value="N-ACYLGLUCOSAMINE-2-EPIMERASE"/>
    <property type="match status" value="1"/>
</dbReference>
<evidence type="ECO:0000256" key="1">
    <source>
        <dbReference type="ARBA" id="ARBA00008558"/>
    </source>
</evidence>
<reference evidence="4" key="1">
    <citation type="submission" date="2016-10" db="EMBL/GenBank/DDBJ databases">
        <authorList>
            <person name="Varghese N."/>
            <person name="Submissions S."/>
        </authorList>
    </citation>
    <scope>NUCLEOTIDE SEQUENCE [LARGE SCALE GENOMIC DNA]</scope>
    <source>
        <strain evidence="4">CGMCC 1.6854</strain>
    </source>
</reference>
<dbReference type="STRING" id="459525.SAMN04488137_3461"/>
<dbReference type="GO" id="GO:0016853">
    <property type="term" value="F:isomerase activity"/>
    <property type="evidence" value="ECO:0007669"/>
    <property type="project" value="UniProtKB-KW"/>
</dbReference>
<keyword evidence="4" id="KW-1185">Reference proteome</keyword>
<evidence type="ECO:0000313" key="3">
    <source>
        <dbReference type="EMBL" id="SDN08929.1"/>
    </source>
</evidence>
<gene>
    <name evidence="3" type="ORF">SAMN04488137_3461</name>
</gene>
<dbReference type="EMBL" id="FNHW01000001">
    <property type="protein sequence ID" value="SDN08929.1"/>
    <property type="molecule type" value="Genomic_DNA"/>
</dbReference>